<proteinExistence type="inferred from homology"/>
<dbReference type="EMBL" id="LACI01000232">
    <property type="protein sequence ID" value="KJU87305.1"/>
    <property type="molecule type" value="Genomic_DNA"/>
</dbReference>
<dbReference type="PANTHER" id="PTHR34183">
    <property type="entry name" value="ENDOLYTIC PEPTIDOGLYCAN TRANSGLYCOSYLASE RLPA"/>
    <property type="match status" value="1"/>
</dbReference>
<dbReference type="InterPro" id="IPR009009">
    <property type="entry name" value="RlpA-like_DPBB"/>
</dbReference>
<dbReference type="InterPro" id="IPR036680">
    <property type="entry name" value="SPOR-like_sf"/>
</dbReference>
<comment type="similarity">
    <text evidence="4 5">Belongs to the RlpA family.</text>
</comment>
<dbReference type="GO" id="GO:0042834">
    <property type="term" value="F:peptidoglycan binding"/>
    <property type="evidence" value="ECO:0007669"/>
    <property type="project" value="InterPro"/>
</dbReference>
<evidence type="ECO:0000313" key="7">
    <source>
        <dbReference type="EMBL" id="KJU87305.1"/>
    </source>
</evidence>
<sequence>MKSIKWALILLLGVTIAGCATTTVRVKRPVRGYEHTPLTKHPDVSRLPQGSSIMIASWYGIDFHGKPTASGEIYDMYARTAAHKTLPFGTLLTVTNPQNDISTSVVVNDRGPFVEGRDLDLSYGAAKEIGLVAQGVGVVEVGYKGRDGKYVKYIKVDQSLANKGQYTVQIASFEDKQNAIRLKKALQLQYEGVFIMEAGVNARTFYRVRVGRFKDKASAITTAKTLAEEGYDTLVTDD</sequence>
<keyword evidence="4 7" id="KW-0449">Lipoprotein</keyword>
<dbReference type="InterPro" id="IPR034718">
    <property type="entry name" value="RlpA"/>
</dbReference>
<dbReference type="SUPFAM" id="SSF110997">
    <property type="entry name" value="Sporulation related repeat"/>
    <property type="match status" value="1"/>
</dbReference>
<dbReference type="Gene3D" id="3.30.70.1070">
    <property type="entry name" value="Sporulation related repeat"/>
    <property type="match status" value="1"/>
</dbReference>
<dbReference type="GO" id="GO:0071555">
    <property type="term" value="P:cell wall organization"/>
    <property type="evidence" value="ECO:0007669"/>
    <property type="project" value="UniProtKB-KW"/>
</dbReference>
<evidence type="ECO:0000313" key="8">
    <source>
        <dbReference type="Proteomes" id="UP000033423"/>
    </source>
</evidence>
<evidence type="ECO:0000256" key="4">
    <source>
        <dbReference type="HAMAP-Rule" id="MF_02071"/>
    </source>
</evidence>
<dbReference type="InterPro" id="IPR036908">
    <property type="entry name" value="RlpA-like_sf"/>
</dbReference>
<dbReference type="InterPro" id="IPR007730">
    <property type="entry name" value="SPOR-like_dom"/>
</dbReference>
<dbReference type="GO" id="GO:0005886">
    <property type="term" value="C:plasma membrane"/>
    <property type="evidence" value="ECO:0007669"/>
    <property type="project" value="UniProtKB-SubCell"/>
</dbReference>
<dbReference type="PANTHER" id="PTHR34183:SF1">
    <property type="entry name" value="ENDOLYTIC PEPTIDOGLYCAN TRANSGLYCOSYLASE RLPA"/>
    <property type="match status" value="1"/>
</dbReference>
<dbReference type="CDD" id="cd22268">
    <property type="entry name" value="DPBB_RlpA-like"/>
    <property type="match status" value="1"/>
</dbReference>
<organism evidence="7 8">
    <name type="scientific">Candidatus Magnetobacterium bavaricum</name>
    <dbReference type="NCBI Taxonomy" id="29290"/>
    <lineage>
        <taxon>Bacteria</taxon>
        <taxon>Pseudomonadati</taxon>
        <taxon>Nitrospirota</taxon>
        <taxon>Thermodesulfovibrionia</taxon>
        <taxon>Thermodesulfovibrionales</taxon>
        <taxon>Candidatus Magnetobacteriaceae</taxon>
        <taxon>Candidatus Magnetobacterium</taxon>
    </lineage>
</organism>
<dbReference type="GO" id="GO:0000270">
    <property type="term" value="P:peptidoglycan metabolic process"/>
    <property type="evidence" value="ECO:0007669"/>
    <property type="project" value="UniProtKB-UniRule"/>
</dbReference>
<keyword evidence="4" id="KW-0472">Membrane</keyword>
<comment type="caution">
    <text evidence="7">The sequence shown here is derived from an EMBL/GenBank/DDBJ whole genome shotgun (WGS) entry which is preliminary data.</text>
</comment>
<accession>A0A0F3GZK2</accession>
<evidence type="ECO:0000256" key="3">
    <source>
        <dbReference type="ARBA" id="ARBA00023316"/>
    </source>
</evidence>
<gene>
    <name evidence="4" type="primary">rlpA</name>
    <name evidence="7" type="ORF">MBAV_000497</name>
</gene>
<dbReference type="SUPFAM" id="SSF50685">
    <property type="entry name" value="Barwin-like endoglucanases"/>
    <property type="match status" value="1"/>
</dbReference>
<dbReference type="Pfam" id="PF05036">
    <property type="entry name" value="SPOR"/>
    <property type="match status" value="1"/>
</dbReference>
<keyword evidence="1" id="KW-0732">Signal</keyword>
<dbReference type="Gene3D" id="2.40.40.10">
    <property type="entry name" value="RlpA-like domain"/>
    <property type="match status" value="1"/>
</dbReference>
<keyword evidence="8" id="KW-1185">Reference proteome</keyword>
<dbReference type="AlphaFoldDB" id="A0A0F3GZK2"/>
<feature type="domain" description="SPOR" evidence="6">
    <location>
        <begin position="160"/>
        <end position="238"/>
    </location>
</feature>
<dbReference type="InterPro" id="IPR012997">
    <property type="entry name" value="RplA"/>
</dbReference>
<dbReference type="PROSITE" id="PS51257">
    <property type="entry name" value="PROKAR_LIPOPROTEIN"/>
    <property type="match status" value="1"/>
</dbReference>
<dbReference type="PROSITE" id="PS51724">
    <property type="entry name" value="SPOR"/>
    <property type="match status" value="1"/>
</dbReference>
<dbReference type="NCBIfam" id="TIGR00413">
    <property type="entry name" value="rlpA"/>
    <property type="match status" value="1"/>
</dbReference>
<protein>
    <recommendedName>
        <fullName evidence="4">Probable endolytic peptidoglycan transglycosylase RlpA</fullName>
        <ecNumber evidence="4">4.2.2.-</ecNumber>
    </recommendedName>
</protein>
<evidence type="ECO:0000256" key="2">
    <source>
        <dbReference type="ARBA" id="ARBA00023239"/>
    </source>
</evidence>
<keyword evidence="2 4" id="KW-0456">Lyase</keyword>
<comment type="function">
    <text evidence="4">Lytic transglycosylase with a strong preference for naked glycan strands that lack stem peptides.</text>
</comment>
<dbReference type="Proteomes" id="UP000033423">
    <property type="component" value="Unassembled WGS sequence"/>
</dbReference>
<dbReference type="EC" id="4.2.2.-" evidence="4"/>
<dbReference type="GO" id="GO:0008932">
    <property type="term" value="F:lytic endotransglycosylase activity"/>
    <property type="evidence" value="ECO:0007669"/>
    <property type="project" value="UniProtKB-UniRule"/>
</dbReference>
<name>A0A0F3GZK2_9BACT</name>
<keyword evidence="4" id="KW-1003">Cell membrane</keyword>
<reference evidence="7 8" key="1">
    <citation type="submission" date="2015-02" db="EMBL/GenBank/DDBJ databases">
        <title>Single-cell genomics of uncultivated deep-branching MTB reveals a conserved set of magnetosome genes.</title>
        <authorList>
            <person name="Kolinko S."/>
            <person name="Richter M."/>
            <person name="Glockner F.O."/>
            <person name="Brachmann A."/>
            <person name="Schuler D."/>
        </authorList>
    </citation>
    <scope>NUCLEOTIDE SEQUENCE [LARGE SCALE GENOMIC DNA]</scope>
    <source>
        <strain evidence="7">TM-1</strain>
    </source>
</reference>
<dbReference type="PATRIC" id="fig|29290.4.peg.674"/>
<evidence type="ECO:0000256" key="5">
    <source>
        <dbReference type="RuleBase" id="RU003495"/>
    </source>
</evidence>
<dbReference type="HAMAP" id="MF_02071">
    <property type="entry name" value="RlpA"/>
    <property type="match status" value="1"/>
</dbReference>
<keyword evidence="3 4" id="KW-0961">Cell wall biogenesis/degradation</keyword>
<comment type="subcellular location">
    <subcellularLocation>
        <location evidence="4">Cell membrane</location>
        <topology evidence="4">Lipid-anchor</topology>
    </subcellularLocation>
</comment>
<evidence type="ECO:0000259" key="6">
    <source>
        <dbReference type="PROSITE" id="PS51724"/>
    </source>
</evidence>
<dbReference type="Pfam" id="PF03330">
    <property type="entry name" value="DPBB_1"/>
    <property type="match status" value="1"/>
</dbReference>
<evidence type="ECO:0000256" key="1">
    <source>
        <dbReference type="ARBA" id="ARBA00022729"/>
    </source>
</evidence>
<keyword evidence="4" id="KW-0564">Palmitate</keyword>